<evidence type="ECO:0000313" key="2">
    <source>
        <dbReference type="EMBL" id="KAL2287285.1"/>
    </source>
</evidence>
<feature type="region of interest" description="Disordered" evidence="1">
    <location>
        <begin position="43"/>
        <end position="71"/>
    </location>
</feature>
<dbReference type="Proteomes" id="UP001600888">
    <property type="component" value="Unassembled WGS sequence"/>
</dbReference>
<dbReference type="EMBL" id="JBAWTH010000020">
    <property type="protein sequence ID" value="KAL2287285.1"/>
    <property type="molecule type" value="Genomic_DNA"/>
</dbReference>
<reference evidence="2 3" key="1">
    <citation type="submission" date="2024-03" db="EMBL/GenBank/DDBJ databases">
        <title>A high-quality draft genome sequence of Diaporthe vaccinii, a causative agent of upright dieback and viscid rot disease in cranberry plants.</title>
        <authorList>
            <person name="Sarrasin M."/>
            <person name="Lang B.F."/>
            <person name="Burger G."/>
        </authorList>
    </citation>
    <scope>NUCLEOTIDE SEQUENCE [LARGE SCALE GENOMIC DNA]</scope>
    <source>
        <strain evidence="2 3">IS7</strain>
    </source>
</reference>
<feature type="compositionally biased region" description="Polar residues" evidence="1">
    <location>
        <begin position="56"/>
        <end position="71"/>
    </location>
</feature>
<name>A0ABR4EXV6_9PEZI</name>
<keyword evidence="3" id="KW-1185">Reference proteome</keyword>
<comment type="caution">
    <text evidence="2">The sequence shown here is derived from an EMBL/GenBank/DDBJ whole genome shotgun (WGS) entry which is preliminary data.</text>
</comment>
<organism evidence="2 3">
    <name type="scientific">Diaporthe vaccinii</name>
    <dbReference type="NCBI Taxonomy" id="105482"/>
    <lineage>
        <taxon>Eukaryota</taxon>
        <taxon>Fungi</taxon>
        <taxon>Dikarya</taxon>
        <taxon>Ascomycota</taxon>
        <taxon>Pezizomycotina</taxon>
        <taxon>Sordariomycetes</taxon>
        <taxon>Sordariomycetidae</taxon>
        <taxon>Diaporthales</taxon>
        <taxon>Diaporthaceae</taxon>
        <taxon>Diaporthe</taxon>
        <taxon>Diaporthe eres species complex</taxon>
    </lineage>
</organism>
<proteinExistence type="predicted"/>
<evidence type="ECO:0000313" key="3">
    <source>
        <dbReference type="Proteomes" id="UP001600888"/>
    </source>
</evidence>
<accession>A0ABR4EXV6</accession>
<gene>
    <name evidence="2" type="ORF">FJTKL_05784</name>
</gene>
<evidence type="ECO:0000256" key="1">
    <source>
        <dbReference type="SAM" id="MobiDB-lite"/>
    </source>
</evidence>
<protein>
    <submittedName>
        <fullName evidence="2">Uncharacterized protein</fullName>
    </submittedName>
</protein>
<sequence length="71" mass="7754">MGGIIVMQDRSGTASVVGRFPEAMHNESGKNSVRSIQERIRRPQPTIQKRNLPLLVNSNGTSPTSSFFATP</sequence>